<proteinExistence type="predicted"/>
<feature type="transmembrane region" description="Helical" evidence="1">
    <location>
        <begin position="7"/>
        <end position="25"/>
    </location>
</feature>
<evidence type="ECO:0000313" key="2">
    <source>
        <dbReference type="EMBL" id="MFL0206049.1"/>
    </source>
</evidence>
<evidence type="ECO:0000313" key="3">
    <source>
        <dbReference type="Proteomes" id="UP001623559"/>
    </source>
</evidence>
<dbReference type="InterPro" id="IPR021215">
    <property type="entry name" value="DUF2752"/>
</dbReference>
<feature type="transmembrane region" description="Helical" evidence="1">
    <location>
        <begin position="58"/>
        <end position="77"/>
    </location>
</feature>
<gene>
    <name evidence="2" type="ORF">V7S74_04770</name>
</gene>
<dbReference type="Pfam" id="PF10825">
    <property type="entry name" value="DUF2752"/>
    <property type="match status" value="1"/>
</dbReference>
<reference evidence="2 3" key="1">
    <citation type="submission" date="2024-07" db="EMBL/GenBank/DDBJ databases">
        <authorList>
            <person name="Pitt A."/>
            <person name="Hahn M.W."/>
        </authorList>
    </citation>
    <scope>NUCLEOTIDE SEQUENCE [LARGE SCALE GENOMIC DNA]</scope>
    <source>
        <strain evidence="2 3">2-AUSEE-184A6</strain>
    </source>
</reference>
<accession>A0ABW8SYA5</accession>
<sequence>MSRNQLYFTILIACATGFIYLWTGIGFSCFFKSLTGIPCPACGTTRFIQGDFIQGNPFGIFVGAAFLLPIGVVIDFLRGGDRVFRAYLWAEDKCRQPLNAALLIALVVLNWIWTIYKGL</sequence>
<keyword evidence="1" id="KW-0812">Transmembrane</keyword>
<comment type="caution">
    <text evidence="2">The sequence shown here is derived from an EMBL/GenBank/DDBJ whole genome shotgun (WGS) entry which is preliminary data.</text>
</comment>
<dbReference type="RefSeq" id="WP_406777618.1">
    <property type="nucleotide sequence ID" value="NZ_JBEWZG010000001.1"/>
</dbReference>
<dbReference type="PROSITE" id="PS51257">
    <property type="entry name" value="PROKAR_LIPOPROTEIN"/>
    <property type="match status" value="1"/>
</dbReference>
<organism evidence="2 3">
    <name type="scientific">Aquirufa novilacunae</name>
    <dbReference type="NCBI Taxonomy" id="3139305"/>
    <lineage>
        <taxon>Bacteria</taxon>
        <taxon>Pseudomonadati</taxon>
        <taxon>Bacteroidota</taxon>
        <taxon>Cytophagia</taxon>
        <taxon>Cytophagales</taxon>
        <taxon>Flectobacillaceae</taxon>
        <taxon>Aquirufa</taxon>
    </lineage>
</organism>
<dbReference type="Proteomes" id="UP001623559">
    <property type="component" value="Unassembled WGS sequence"/>
</dbReference>
<keyword evidence="1" id="KW-1133">Transmembrane helix</keyword>
<keyword evidence="1" id="KW-0472">Membrane</keyword>
<feature type="transmembrane region" description="Helical" evidence="1">
    <location>
        <begin position="98"/>
        <end position="116"/>
    </location>
</feature>
<name>A0ABW8SYA5_9BACT</name>
<dbReference type="EMBL" id="JBEWZG010000001">
    <property type="protein sequence ID" value="MFL0206049.1"/>
    <property type="molecule type" value="Genomic_DNA"/>
</dbReference>
<evidence type="ECO:0000256" key="1">
    <source>
        <dbReference type="SAM" id="Phobius"/>
    </source>
</evidence>
<protein>
    <submittedName>
        <fullName evidence="2">DUF2752 domain-containing protein</fullName>
    </submittedName>
</protein>